<evidence type="ECO:0008006" key="3">
    <source>
        <dbReference type="Google" id="ProtNLM"/>
    </source>
</evidence>
<dbReference type="PANTHER" id="PTHR36849">
    <property type="entry name" value="CYTOPLASMIC PROTEIN-RELATED"/>
    <property type="match status" value="1"/>
</dbReference>
<dbReference type="KEGG" id="vai:BU251_09125"/>
<dbReference type="InterPro" id="IPR052552">
    <property type="entry name" value="YeaO-like"/>
</dbReference>
<name>A0A410P7L0_VELA1</name>
<dbReference type="Proteomes" id="UP000287243">
    <property type="component" value="Chromosome"/>
</dbReference>
<evidence type="ECO:0000313" key="2">
    <source>
        <dbReference type="Proteomes" id="UP000287243"/>
    </source>
</evidence>
<gene>
    <name evidence="1" type="ORF">BU251_09125</name>
</gene>
<dbReference type="EMBL" id="CP019384">
    <property type="protein sequence ID" value="QAT18078.1"/>
    <property type="molecule type" value="Genomic_DNA"/>
</dbReference>
<reference evidence="1 2" key="1">
    <citation type="submission" date="2017-01" db="EMBL/GenBank/DDBJ databases">
        <title>First insights into the biology of 'candidatus Vampirococcus archaeovorus'.</title>
        <authorList>
            <person name="Kizina J."/>
            <person name="Jordan S."/>
            <person name="Stueber K."/>
            <person name="Reinhardt R."/>
            <person name="Harder J."/>
        </authorList>
    </citation>
    <scope>NUCLEOTIDE SEQUENCE [LARGE SCALE GENOMIC DNA]</scope>
    <source>
        <strain evidence="1 2">LiM</strain>
    </source>
</reference>
<dbReference type="PANTHER" id="PTHR36849:SF1">
    <property type="entry name" value="CYTOPLASMIC PROTEIN"/>
    <property type="match status" value="1"/>
</dbReference>
<dbReference type="OrthoDB" id="9790745at2"/>
<proteinExistence type="predicted"/>
<dbReference type="Pfam" id="PF22752">
    <property type="entry name" value="DUF488-N3i"/>
    <property type="match status" value="1"/>
</dbReference>
<sequence length="113" mass="13516">MIKIKRIYESPMKADGFRILVDRLWPRGISKEKAKIDLWFKDIAPSDHLRKWFAHDPAKWKEFKRRYFNELDKKKDVIAQIPKKSESNITLLYAAKDDKHNNAQALKEYLEAK</sequence>
<accession>A0A410P7L0</accession>
<keyword evidence="2" id="KW-1185">Reference proteome</keyword>
<dbReference type="AlphaFoldDB" id="A0A410P7L0"/>
<dbReference type="RefSeq" id="WP_128700993.1">
    <property type="nucleotide sequence ID" value="NZ_CP019384.1"/>
</dbReference>
<evidence type="ECO:0000313" key="1">
    <source>
        <dbReference type="EMBL" id="QAT18078.1"/>
    </source>
</evidence>
<protein>
    <recommendedName>
        <fullName evidence="3">DUF488 domain-containing protein</fullName>
    </recommendedName>
</protein>
<organism evidence="1 2">
    <name type="scientific">Velamenicoccus archaeovorus</name>
    <dbReference type="NCBI Taxonomy" id="1930593"/>
    <lineage>
        <taxon>Bacteria</taxon>
        <taxon>Pseudomonadati</taxon>
        <taxon>Candidatus Omnitrophota</taxon>
        <taxon>Candidatus Velamenicoccus</taxon>
    </lineage>
</organism>